<dbReference type="Gene3D" id="3.60.110.10">
    <property type="entry name" value="Carbon-nitrogen hydrolase"/>
    <property type="match status" value="2"/>
</dbReference>
<reference evidence="3 4" key="1">
    <citation type="submission" date="2023-06" db="EMBL/GenBank/DDBJ databases">
        <title>Black Yeasts Isolated from many extreme environments.</title>
        <authorList>
            <person name="Coleine C."/>
            <person name="Stajich J.E."/>
            <person name="Selbmann L."/>
        </authorList>
    </citation>
    <scope>NUCLEOTIDE SEQUENCE [LARGE SCALE GENOMIC DNA]</scope>
    <source>
        <strain evidence="3 4">CCFEE 5887</strain>
    </source>
</reference>
<sequence length="286" mass="31664">MLFPSLKFKVAAVQAAPVAFDLEASIRKLERFTRTASEAGADLVVFPEGFLSAYPWRYAFDATIGAREPRGRQWYARYHRSAVAIPSPEFDHLCSIARDHHVLLSIGIIEKERDTLYCTAILLSRKGELLSAHRKLIPTTALYQQGIEVYIAPNADDLPAWAASMQHIAKEGRCFVISVNQFTRVSDFPSDYPPFTAGHHDRQPDGSAWTPEAILSHGGSCIVGPLGTFIAEPVLDQEAIVYGELSRGDLVEARMDFDAVGSYSRPDVFTLTVNRKPGTNVYFSEG</sequence>
<feature type="domain" description="CN hydrolase" evidence="2">
    <location>
        <begin position="8"/>
        <end position="247"/>
    </location>
</feature>
<dbReference type="GO" id="GO:0003824">
    <property type="term" value="F:catalytic activity"/>
    <property type="evidence" value="ECO:0007669"/>
    <property type="project" value="InterPro"/>
</dbReference>
<dbReference type="Proteomes" id="UP001345827">
    <property type="component" value="Unassembled WGS sequence"/>
</dbReference>
<dbReference type="InterPro" id="IPR003010">
    <property type="entry name" value="C-N_Hydrolase"/>
</dbReference>
<dbReference type="SUPFAM" id="SSF56317">
    <property type="entry name" value="Carbon-nitrogen hydrolase"/>
    <property type="match status" value="1"/>
</dbReference>
<proteinExistence type="inferred from homology"/>
<evidence type="ECO:0000256" key="1">
    <source>
        <dbReference type="ARBA" id="ARBA00008129"/>
    </source>
</evidence>
<dbReference type="PANTHER" id="PTHR46044:SF1">
    <property type="entry name" value="CN HYDROLASE DOMAIN-CONTAINING PROTEIN"/>
    <property type="match status" value="1"/>
</dbReference>
<protein>
    <submittedName>
        <fullName evidence="3">Nitrilase</fullName>
    </submittedName>
</protein>
<comment type="similarity">
    <text evidence="1">Belongs to the carbon-nitrogen hydrolase superfamily. Nitrilase family.</text>
</comment>
<dbReference type="AlphaFoldDB" id="A0AAV9Q6A4"/>
<comment type="caution">
    <text evidence="3">The sequence shown here is derived from an EMBL/GenBank/DDBJ whole genome shotgun (WGS) entry which is preliminary data.</text>
</comment>
<dbReference type="Pfam" id="PF00795">
    <property type="entry name" value="CN_hydrolase"/>
    <property type="match status" value="2"/>
</dbReference>
<dbReference type="PROSITE" id="PS50263">
    <property type="entry name" value="CN_HYDROLASE"/>
    <property type="match status" value="1"/>
</dbReference>
<keyword evidence="4" id="KW-1185">Reference proteome</keyword>
<name>A0AAV9Q6A4_9PEZI</name>
<accession>A0AAV9Q6A4</accession>
<dbReference type="PANTHER" id="PTHR46044">
    <property type="entry name" value="NITRILASE"/>
    <property type="match status" value="1"/>
</dbReference>
<dbReference type="InterPro" id="IPR036526">
    <property type="entry name" value="C-N_Hydrolase_sf"/>
</dbReference>
<dbReference type="InterPro" id="IPR044149">
    <property type="entry name" value="Nitrilases_CHs"/>
</dbReference>
<dbReference type="EMBL" id="JAXLQG010000008">
    <property type="protein sequence ID" value="KAK5536782.1"/>
    <property type="molecule type" value="Genomic_DNA"/>
</dbReference>
<dbReference type="CDD" id="cd07564">
    <property type="entry name" value="nitrilases_CHs"/>
    <property type="match status" value="1"/>
</dbReference>
<evidence type="ECO:0000259" key="2">
    <source>
        <dbReference type="PROSITE" id="PS50263"/>
    </source>
</evidence>
<evidence type="ECO:0000313" key="4">
    <source>
        <dbReference type="Proteomes" id="UP001345827"/>
    </source>
</evidence>
<organism evidence="3 4">
    <name type="scientific">Vermiconidia calcicola</name>
    <dbReference type="NCBI Taxonomy" id="1690605"/>
    <lineage>
        <taxon>Eukaryota</taxon>
        <taxon>Fungi</taxon>
        <taxon>Dikarya</taxon>
        <taxon>Ascomycota</taxon>
        <taxon>Pezizomycotina</taxon>
        <taxon>Dothideomycetes</taxon>
        <taxon>Dothideomycetidae</taxon>
        <taxon>Mycosphaerellales</taxon>
        <taxon>Extremaceae</taxon>
        <taxon>Vermiconidia</taxon>
    </lineage>
</organism>
<gene>
    <name evidence="3" type="primary">NIT1_2</name>
    <name evidence="3" type="ORF">LTR25_005456</name>
</gene>
<evidence type="ECO:0000313" key="3">
    <source>
        <dbReference type="EMBL" id="KAK5536782.1"/>
    </source>
</evidence>